<dbReference type="EMBL" id="KZ679687">
    <property type="protein sequence ID" value="PTB50942.1"/>
    <property type="molecule type" value="Genomic_DNA"/>
</dbReference>
<dbReference type="Proteomes" id="UP000241690">
    <property type="component" value="Unassembled WGS sequence"/>
</dbReference>
<dbReference type="RefSeq" id="XP_024770619.1">
    <property type="nucleotide sequence ID" value="XM_024924575.1"/>
</dbReference>
<organism evidence="1 2">
    <name type="scientific">Trichoderma harzianum CBS 226.95</name>
    <dbReference type="NCBI Taxonomy" id="983964"/>
    <lineage>
        <taxon>Eukaryota</taxon>
        <taxon>Fungi</taxon>
        <taxon>Dikarya</taxon>
        <taxon>Ascomycota</taxon>
        <taxon>Pezizomycotina</taxon>
        <taxon>Sordariomycetes</taxon>
        <taxon>Hypocreomycetidae</taxon>
        <taxon>Hypocreales</taxon>
        <taxon>Hypocreaceae</taxon>
        <taxon>Trichoderma</taxon>
    </lineage>
</organism>
<protein>
    <submittedName>
        <fullName evidence="1">Uncharacterized protein</fullName>
    </submittedName>
</protein>
<dbReference type="GeneID" id="36633158"/>
<accession>A0A2T4A1J8</accession>
<proteinExistence type="predicted"/>
<name>A0A2T4A1J8_TRIHA</name>
<reference evidence="1 2" key="1">
    <citation type="submission" date="2016-07" db="EMBL/GenBank/DDBJ databases">
        <title>Multiple horizontal gene transfer events from other fungi enriched the ability of initially mycotrophic Trichoderma (Ascomycota) to feed on dead plant biomass.</title>
        <authorList>
            <consortium name="DOE Joint Genome Institute"/>
            <person name="Aerts A."/>
            <person name="Atanasova L."/>
            <person name="Chenthamara K."/>
            <person name="Zhang J."/>
            <person name="Grujic M."/>
            <person name="Henrissat B."/>
            <person name="Kuo A."/>
            <person name="Salamov A."/>
            <person name="Lipzen A."/>
            <person name="Labutti K."/>
            <person name="Barry K."/>
            <person name="Miao Y."/>
            <person name="Rahimi M.J."/>
            <person name="Shen Q."/>
            <person name="Grigoriev I.V."/>
            <person name="Kubicek C.P."/>
            <person name="Druzhinina I.S."/>
        </authorList>
    </citation>
    <scope>NUCLEOTIDE SEQUENCE [LARGE SCALE GENOMIC DNA]</scope>
    <source>
        <strain evidence="1 2">CBS 226.95</strain>
    </source>
</reference>
<evidence type="ECO:0000313" key="1">
    <source>
        <dbReference type="EMBL" id="PTB50942.1"/>
    </source>
</evidence>
<dbReference type="AlphaFoldDB" id="A0A2T4A1J8"/>
<evidence type="ECO:0000313" key="2">
    <source>
        <dbReference type="Proteomes" id="UP000241690"/>
    </source>
</evidence>
<sequence>PVLIEPLETYLDTQSPTCTQCNGGRGPLSSPPPPSLPVHVKASSNHDIELEKEPWEMQAVPNAEGQLIIAASPACAPRSHGSHRHLDAVLSIDLFAVLETGDGISSPLMSPVLSATRVLETHITDTDTEKKGPSLLLLHVSCLR</sequence>
<gene>
    <name evidence="1" type="ORF">M431DRAFT_94333</name>
</gene>
<keyword evidence="2" id="KW-1185">Reference proteome</keyword>
<feature type="non-terminal residue" evidence="1">
    <location>
        <position position="1"/>
    </location>
</feature>